<feature type="domain" description="SAM-dependent MTase TRM10-type" evidence="10">
    <location>
        <begin position="66"/>
        <end position="295"/>
    </location>
</feature>
<dbReference type="Gene3D" id="3.40.1280.30">
    <property type="match status" value="1"/>
</dbReference>
<evidence type="ECO:0000313" key="11">
    <source>
        <dbReference type="EMBL" id="KAG7447522.1"/>
    </source>
</evidence>
<dbReference type="GO" id="GO:0002939">
    <property type="term" value="P:tRNA N1-guanine methylation"/>
    <property type="evidence" value="ECO:0007669"/>
    <property type="project" value="TreeGrafter"/>
</dbReference>
<dbReference type="RefSeq" id="XP_043041022.1">
    <property type="nucleotide sequence ID" value="XM_043190389.1"/>
</dbReference>
<dbReference type="GO" id="GO:0005634">
    <property type="term" value="C:nucleus"/>
    <property type="evidence" value="ECO:0007669"/>
    <property type="project" value="TreeGrafter"/>
</dbReference>
<evidence type="ECO:0000256" key="6">
    <source>
        <dbReference type="ARBA" id="ARBA00031792"/>
    </source>
</evidence>
<dbReference type="InterPro" id="IPR028564">
    <property type="entry name" value="MT_TRM10-typ"/>
</dbReference>
<evidence type="ECO:0000256" key="7">
    <source>
        <dbReference type="ARBA" id="ARBA00032166"/>
    </source>
</evidence>
<dbReference type="OrthoDB" id="278300at2759"/>
<dbReference type="Proteomes" id="UP000812287">
    <property type="component" value="Unassembled WGS sequence"/>
</dbReference>
<evidence type="ECO:0000256" key="3">
    <source>
        <dbReference type="ARBA" id="ARBA00022603"/>
    </source>
</evidence>
<keyword evidence="12" id="KW-1185">Reference proteome</keyword>
<feature type="region of interest" description="Disordered" evidence="9">
    <location>
        <begin position="1"/>
        <end position="70"/>
    </location>
</feature>
<evidence type="ECO:0000256" key="2">
    <source>
        <dbReference type="ARBA" id="ARBA00020451"/>
    </source>
</evidence>
<keyword evidence="5" id="KW-0949">S-adenosyl-L-methionine</keyword>
<name>A0A9P7VVW7_9AGAR</name>
<evidence type="ECO:0000256" key="9">
    <source>
        <dbReference type="SAM" id="MobiDB-lite"/>
    </source>
</evidence>
<evidence type="ECO:0000256" key="8">
    <source>
        <dbReference type="ARBA" id="ARBA00048434"/>
    </source>
</evidence>
<keyword evidence="3" id="KW-0489">Methyltransferase</keyword>
<dbReference type="CDD" id="cd18089">
    <property type="entry name" value="SPOUT_Trm10-like"/>
    <property type="match status" value="1"/>
</dbReference>
<feature type="compositionally biased region" description="Basic and acidic residues" evidence="9">
    <location>
        <begin position="18"/>
        <end position="40"/>
    </location>
</feature>
<protein>
    <recommendedName>
        <fullName evidence="2">tRNA (guanine(9)-N1)-methyltransferase</fullName>
        <ecNumber evidence="1">2.1.1.221</ecNumber>
    </recommendedName>
    <alternativeName>
        <fullName evidence="7">tRNA methyltransferase 10</fullName>
    </alternativeName>
    <alternativeName>
        <fullName evidence="6">tRNA(m1G9)-methyltransferase</fullName>
    </alternativeName>
</protein>
<dbReference type="PANTHER" id="PTHR13563">
    <property type="entry name" value="TRNA (GUANINE-9-) METHYLTRANSFERASE"/>
    <property type="match status" value="1"/>
</dbReference>
<organism evidence="11 12">
    <name type="scientific">Guyanagaster necrorhizus</name>
    <dbReference type="NCBI Taxonomy" id="856835"/>
    <lineage>
        <taxon>Eukaryota</taxon>
        <taxon>Fungi</taxon>
        <taxon>Dikarya</taxon>
        <taxon>Basidiomycota</taxon>
        <taxon>Agaricomycotina</taxon>
        <taxon>Agaricomycetes</taxon>
        <taxon>Agaricomycetidae</taxon>
        <taxon>Agaricales</taxon>
        <taxon>Marasmiineae</taxon>
        <taxon>Physalacriaceae</taxon>
        <taxon>Guyanagaster</taxon>
    </lineage>
</organism>
<feature type="region of interest" description="Disordered" evidence="9">
    <location>
        <begin position="296"/>
        <end position="326"/>
    </location>
</feature>
<dbReference type="GO" id="GO:0000049">
    <property type="term" value="F:tRNA binding"/>
    <property type="evidence" value="ECO:0007669"/>
    <property type="project" value="TreeGrafter"/>
</dbReference>
<dbReference type="InterPro" id="IPR007356">
    <property type="entry name" value="tRNA_m1G_MeTrfase_euk"/>
</dbReference>
<proteinExistence type="predicted"/>
<reference evidence="11" key="1">
    <citation type="submission" date="2020-11" db="EMBL/GenBank/DDBJ databases">
        <title>Adaptations for nitrogen fixation in a non-lichenized fungal sporocarp promotes dispersal by wood-feeding termites.</title>
        <authorList>
            <consortium name="DOE Joint Genome Institute"/>
            <person name="Koch R.A."/>
            <person name="Yoon G."/>
            <person name="Arayal U."/>
            <person name="Lail K."/>
            <person name="Amirebrahimi M."/>
            <person name="Labutti K."/>
            <person name="Lipzen A."/>
            <person name="Riley R."/>
            <person name="Barry K."/>
            <person name="Henrissat B."/>
            <person name="Grigoriev I.V."/>
            <person name="Herr J.R."/>
            <person name="Aime M.C."/>
        </authorList>
    </citation>
    <scope>NUCLEOTIDE SEQUENCE</scope>
    <source>
        <strain evidence="11">MCA 3950</strain>
    </source>
</reference>
<feature type="region of interest" description="Disordered" evidence="9">
    <location>
        <begin position="162"/>
        <end position="183"/>
    </location>
</feature>
<keyword evidence="4" id="KW-0808">Transferase</keyword>
<gene>
    <name evidence="11" type="ORF">BT62DRAFT_993212</name>
</gene>
<dbReference type="PROSITE" id="PS50096">
    <property type="entry name" value="IQ"/>
    <property type="match status" value="1"/>
</dbReference>
<evidence type="ECO:0000256" key="5">
    <source>
        <dbReference type="ARBA" id="ARBA00022691"/>
    </source>
</evidence>
<dbReference type="PANTHER" id="PTHR13563:SF13">
    <property type="entry name" value="TRNA METHYLTRANSFERASE 10 HOMOLOG A"/>
    <property type="match status" value="1"/>
</dbReference>
<dbReference type="EC" id="2.1.1.221" evidence="1"/>
<dbReference type="InterPro" id="IPR038459">
    <property type="entry name" value="MT_TRM10-typ_sf"/>
</dbReference>
<comment type="catalytic activity">
    <reaction evidence="8">
        <text>guanosine(9) in tRNA + S-adenosyl-L-methionine = N(1)-methylguanosine(9) in tRNA + S-adenosyl-L-homocysteine + H(+)</text>
        <dbReference type="Rhea" id="RHEA:43156"/>
        <dbReference type="Rhea" id="RHEA-COMP:10367"/>
        <dbReference type="Rhea" id="RHEA-COMP:10368"/>
        <dbReference type="ChEBI" id="CHEBI:15378"/>
        <dbReference type="ChEBI" id="CHEBI:57856"/>
        <dbReference type="ChEBI" id="CHEBI:59789"/>
        <dbReference type="ChEBI" id="CHEBI:73542"/>
        <dbReference type="ChEBI" id="CHEBI:74269"/>
        <dbReference type="EC" id="2.1.1.221"/>
    </reaction>
</comment>
<accession>A0A9P7VVW7</accession>
<evidence type="ECO:0000259" key="10">
    <source>
        <dbReference type="PROSITE" id="PS51675"/>
    </source>
</evidence>
<dbReference type="AlphaFoldDB" id="A0A9P7VVW7"/>
<dbReference type="GeneID" id="66112686"/>
<dbReference type="PROSITE" id="PS51675">
    <property type="entry name" value="SAM_MT_TRM10"/>
    <property type="match status" value="1"/>
</dbReference>
<evidence type="ECO:0000256" key="4">
    <source>
        <dbReference type="ARBA" id="ARBA00022679"/>
    </source>
</evidence>
<evidence type="ECO:0000313" key="12">
    <source>
        <dbReference type="Proteomes" id="UP000812287"/>
    </source>
</evidence>
<sequence length="326" mass="36775">MDSPAAPATPALSKSAQKRAEKAERLAATKIERRAKEKAARKEKRRIKAEKRAASELDSADEAEKERKKKKPKLEFGGRVLIDLGFDVKMFDKEINSLCSQLAYTYSANRQASYPFSLICSSVNGRTRDRLEATSDAAYKRWINTEWWEEGYERLWSGNALSTAPGTENEDMPRNSCPETEDGTENIKRSMVYLTADSEEELTELLPHEIYIIGGIVDRNRFKNLPDLSKNLCLDKAKESGIRTACLPIGRYLENLPTRKVLTVNQVFEIMLKWVETRDWETSLYAVIPKRKFLPGGKNGGKEDSAVAPEEDVLTRNEAAAESEAC</sequence>
<dbReference type="EMBL" id="MU250531">
    <property type="protein sequence ID" value="KAG7447522.1"/>
    <property type="molecule type" value="Genomic_DNA"/>
</dbReference>
<comment type="caution">
    <text evidence="11">The sequence shown here is derived from an EMBL/GenBank/DDBJ whole genome shotgun (WGS) entry which is preliminary data.</text>
</comment>
<dbReference type="GO" id="GO:0052905">
    <property type="term" value="F:tRNA (guanosine(9)-N1)-methyltransferase activity"/>
    <property type="evidence" value="ECO:0007669"/>
    <property type="project" value="UniProtKB-EC"/>
</dbReference>
<evidence type="ECO:0000256" key="1">
    <source>
        <dbReference type="ARBA" id="ARBA00012797"/>
    </source>
</evidence>